<sequence length="81" mass="9610">MTESSTTSARGESTRFRSRTRLELEYTDAREADVAHTHADIAKANDLLGYEPTRDIREGVREFIDWYRTNREWYEPLVRRS</sequence>
<evidence type="ECO:0000313" key="2">
    <source>
        <dbReference type="Proteomes" id="UP000011688"/>
    </source>
</evidence>
<dbReference type="EMBL" id="AOIB01000033">
    <property type="protein sequence ID" value="ELY54958.1"/>
    <property type="molecule type" value="Genomic_DNA"/>
</dbReference>
<evidence type="ECO:0000313" key="1">
    <source>
        <dbReference type="EMBL" id="ELY54958.1"/>
    </source>
</evidence>
<dbReference type="Proteomes" id="UP000011688">
    <property type="component" value="Unassembled WGS sequence"/>
</dbReference>
<dbReference type="STRING" id="1227497.C491_17714"/>
<organism evidence="1 2">
    <name type="scientific">Natronococcus amylolyticus DSM 10524</name>
    <dbReference type="NCBI Taxonomy" id="1227497"/>
    <lineage>
        <taxon>Archaea</taxon>
        <taxon>Methanobacteriati</taxon>
        <taxon>Methanobacteriota</taxon>
        <taxon>Stenosarchaea group</taxon>
        <taxon>Halobacteria</taxon>
        <taxon>Halobacteriales</taxon>
        <taxon>Natrialbaceae</taxon>
        <taxon>Natronococcus</taxon>
    </lineage>
</organism>
<gene>
    <name evidence="1" type="ORF">C491_17714</name>
</gene>
<dbReference type="InterPro" id="IPR036291">
    <property type="entry name" value="NAD(P)-bd_dom_sf"/>
</dbReference>
<dbReference type="AlphaFoldDB" id="L9X2Z3"/>
<comment type="caution">
    <text evidence="1">The sequence shown here is derived from an EMBL/GenBank/DDBJ whole genome shotgun (WGS) entry which is preliminary data.</text>
</comment>
<name>L9X2Z3_9EURY</name>
<protein>
    <submittedName>
        <fullName evidence="1">NAD-dependent epimerase/dehydratase</fullName>
    </submittedName>
</protein>
<accession>L9X2Z3</accession>
<proteinExistence type="predicted"/>
<dbReference type="eggNOG" id="arCOG01369">
    <property type="taxonomic scope" value="Archaea"/>
</dbReference>
<keyword evidence="2" id="KW-1185">Reference proteome</keyword>
<dbReference type="Gene3D" id="3.90.25.10">
    <property type="entry name" value="UDP-galactose 4-epimerase, domain 1"/>
    <property type="match status" value="1"/>
</dbReference>
<reference evidence="1 2" key="1">
    <citation type="journal article" date="2014" name="PLoS Genet.">
        <title>Phylogenetically driven sequencing of extremely halophilic archaea reveals strategies for static and dynamic osmo-response.</title>
        <authorList>
            <person name="Becker E.A."/>
            <person name="Seitzer P.M."/>
            <person name="Tritt A."/>
            <person name="Larsen D."/>
            <person name="Krusor M."/>
            <person name="Yao A.I."/>
            <person name="Wu D."/>
            <person name="Madern D."/>
            <person name="Eisen J.A."/>
            <person name="Darling A.E."/>
            <person name="Facciotti M.T."/>
        </authorList>
    </citation>
    <scope>NUCLEOTIDE SEQUENCE [LARGE SCALE GENOMIC DNA]</scope>
    <source>
        <strain evidence="1 2">DSM 10524</strain>
    </source>
</reference>
<dbReference type="SUPFAM" id="SSF51735">
    <property type="entry name" value="NAD(P)-binding Rossmann-fold domains"/>
    <property type="match status" value="1"/>
</dbReference>